<feature type="transmembrane region" description="Helical" evidence="6">
    <location>
        <begin position="148"/>
        <end position="171"/>
    </location>
</feature>
<dbReference type="InterPro" id="IPR020846">
    <property type="entry name" value="MFS_dom"/>
</dbReference>
<gene>
    <name evidence="8" type="ORF">ACFSBI_10750</name>
</gene>
<feature type="transmembrane region" description="Helical" evidence="6">
    <location>
        <begin position="20"/>
        <end position="46"/>
    </location>
</feature>
<dbReference type="RefSeq" id="WP_377934786.1">
    <property type="nucleotide sequence ID" value="NZ_JBHUEA010000015.1"/>
</dbReference>
<dbReference type="PANTHER" id="PTHR23513:SF11">
    <property type="entry name" value="STAPHYLOFERRIN A TRANSPORTER"/>
    <property type="match status" value="1"/>
</dbReference>
<evidence type="ECO:0000256" key="3">
    <source>
        <dbReference type="ARBA" id="ARBA00022692"/>
    </source>
</evidence>
<reference evidence="9" key="1">
    <citation type="journal article" date="2019" name="Int. J. Syst. Evol. Microbiol.">
        <title>The Global Catalogue of Microorganisms (GCM) 10K type strain sequencing project: providing services to taxonomists for standard genome sequencing and annotation.</title>
        <authorList>
            <consortium name="The Broad Institute Genomics Platform"/>
            <consortium name="The Broad Institute Genome Sequencing Center for Infectious Disease"/>
            <person name="Wu L."/>
            <person name="Ma J."/>
        </authorList>
    </citation>
    <scope>NUCLEOTIDE SEQUENCE [LARGE SCALE GENOMIC DNA]</scope>
    <source>
        <strain evidence="9">CGMCC 1.12471</strain>
    </source>
</reference>
<keyword evidence="5 6" id="KW-0472">Membrane</keyword>
<comment type="subcellular location">
    <subcellularLocation>
        <location evidence="1">Cell membrane</location>
        <topology evidence="1">Multi-pass membrane protein</topology>
    </subcellularLocation>
</comment>
<accession>A0ABW4LFF8</accession>
<feature type="transmembrane region" description="Helical" evidence="6">
    <location>
        <begin position="390"/>
        <end position="410"/>
    </location>
</feature>
<dbReference type="SUPFAM" id="SSF103473">
    <property type="entry name" value="MFS general substrate transporter"/>
    <property type="match status" value="1"/>
</dbReference>
<dbReference type="PANTHER" id="PTHR23513">
    <property type="entry name" value="INTEGRAL MEMBRANE EFFLUX PROTEIN-RELATED"/>
    <property type="match status" value="1"/>
</dbReference>
<dbReference type="InterPro" id="IPR011701">
    <property type="entry name" value="MFS"/>
</dbReference>
<feature type="transmembrane region" description="Helical" evidence="6">
    <location>
        <begin position="322"/>
        <end position="342"/>
    </location>
</feature>
<feature type="domain" description="Major facilitator superfamily (MFS) profile" evidence="7">
    <location>
        <begin position="17"/>
        <end position="412"/>
    </location>
</feature>
<feature type="transmembrane region" description="Helical" evidence="6">
    <location>
        <begin position="52"/>
        <end position="75"/>
    </location>
</feature>
<dbReference type="Proteomes" id="UP001597347">
    <property type="component" value="Unassembled WGS sequence"/>
</dbReference>
<feature type="transmembrane region" description="Helical" evidence="6">
    <location>
        <begin position="296"/>
        <end position="316"/>
    </location>
</feature>
<evidence type="ECO:0000256" key="6">
    <source>
        <dbReference type="SAM" id="Phobius"/>
    </source>
</evidence>
<protein>
    <submittedName>
        <fullName evidence="8">MFS transporter</fullName>
    </submittedName>
</protein>
<feature type="transmembrane region" description="Helical" evidence="6">
    <location>
        <begin position="363"/>
        <end position="384"/>
    </location>
</feature>
<evidence type="ECO:0000256" key="5">
    <source>
        <dbReference type="ARBA" id="ARBA00023136"/>
    </source>
</evidence>
<dbReference type="PROSITE" id="PS50850">
    <property type="entry name" value="MFS"/>
    <property type="match status" value="1"/>
</dbReference>
<keyword evidence="9" id="KW-1185">Reference proteome</keyword>
<evidence type="ECO:0000256" key="4">
    <source>
        <dbReference type="ARBA" id="ARBA00022989"/>
    </source>
</evidence>
<dbReference type="CDD" id="cd06173">
    <property type="entry name" value="MFS_MefA_like"/>
    <property type="match status" value="1"/>
</dbReference>
<comment type="caution">
    <text evidence="8">The sequence shown here is derived from an EMBL/GenBank/DDBJ whole genome shotgun (WGS) entry which is preliminary data.</text>
</comment>
<dbReference type="Pfam" id="PF07690">
    <property type="entry name" value="MFS_1"/>
    <property type="match status" value="1"/>
</dbReference>
<sequence length="423" mass="43152">MPTSRAIVPAVLREEPQFRLLFTGQLLSVLGDRVTMLVIPFAVLGIGGGASGVVVVSVAQFVPFVLLALPAGVLADRFERRLVMLASDLVRLGVQLVAGVALLTGTASVPLLVGCALLFGAADAFFQPAVTGLLPATVAPRHLQPANALRGMTFSIGSIAGPVVGGGLIALVGTGGAFLFDAATFAASAVTLLLLRPARQQPEPAGEERGSAGGGRRFLADLAAGWASVRSRRWVVVLLLAGVAYAVLVLPSITVLGPVLSGERFGGAAGWAVITAAFGAGALVGDLVLLRWRPRFALRVSAIALIGASCQALVIGSGLGTWPVALLEFMAGACVTAYFSLWETSLQEHVPGEELSRVASFDYLTSVGTLPIGAVLAGALAEWFGAGTAILWMGAAGLVCALGVVAVPAVRRLPRGTPSATPV</sequence>
<evidence type="ECO:0000259" key="7">
    <source>
        <dbReference type="PROSITE" id="PS50850"/>
    </source>
</evidence>
<keyword evidence="3 6" id="KW-0812">Transmembrane</keyword>
<feature type="transmembrane region" description="Helical" evidence="6">
    <location>
        <begin position="268"/>
        <end position="289"/>
    </location>
</feature>
<proteinExistence type="predicted"/>
<dbReference type="Gene3D" id="1.20.1250.20">
    <property type="entry name" value="MFS general substrate transporter like domains"/>
    <property type="match status" value="1"/>
</dbReference>
<dbReference type="InterPro" id="IPR036259">
    <property type="entry name" value="MFS_trans_sf"/>
</dbReference>
<evidence type="ECO:0000313" key="8">
    <source>
        <dbReference type="EMBL" id="MFD1722030.1"/>
    </source>
</evidence>
<evidence type="ECO:0000256" key="1">
    <source>
        <dbReference type="ARBA" id="ARBA00004651"/>
    </source>
</evidence>
<keyword evidence="2" id="KW-1003">Cell membrane</keyword>
<evidence type="ECO:0000313" key="9">
    <source>
        <dbReference type="Proteomes" id="UP001597347"/>
    </source>
</evidence>
<name>A0ABW4LFF8_9MICO</name>
<keyword evidence="4 6" id="KW-1133">Transmembrane helix</keyword>
<dbReference type="EMBL" id="JBHUEA010000015">
    <property type="protein sequence ID" value="MFD1722030.1"/>
    <property type="molecule type" value="Genomic_DNA"/>
</dbReference>
<organism evidence="8 9">
    <name type="scientific">Amnibacterium endophyticum</name>
    <dbReference type="NCBI Taxonomy" id="2109337"/>
    <lineage>
        <taxon>Bacteria</taxon>
        <taxon>Bacillati</taxon>
        <taxon>Actinomycetota</taxon>
        <taxon>Actinomycetes</taxon>
        <taxon>Micrococcales</taxon>
        <taxon>Microbacteriaceae</taxon>
        <taxon>Amnibacterium</taxon>
    </lineage>
</organism>
<feature type="transmembrane region" description="Helical" evidence="6">
    <location>
        <begin position="234"/>
        <end position="256"/>
    </location>
</feature>
<evidence type="ECO:0000256" key="2">
    <source>
        <dbReference type="ARBA" id="ARBA00022475"/>
    </source>
</evidence>